<dbReference type="AlphaFoldDB" id="A0A327VVV1"/>
<dbReference type="RefSeq" id="WP_111593450.1">
    <property type="nucleotide sequence ID" value="NZ_QLMA01000006.1"/>
</dbReference>
<dbReference type="OrthoDB" id="1435947at2"/>
<gene>
    <name evidence="1" type="ORF">CLV59_10624</name>
</gene>
<name>A0A327VVV1_9BACT</name>
<evidence type="ECO:0000313" key="2">
    <source>
        <dbReference type="Proteomes" id="UP000249819"/>
    </source>
</evidence>
<keyword evidence="2" id="KW-1185">Reference proteome</keyword>
<reference evidence="1 2" key="1">
    <citation type="submission" date="2018-06" db="EMBL/GenBank/DDBJ databases">
        <title>Genomic Encyclopedia of Archaeal and Bacterial Type Strains, Phase II (KMG-II): from individual species to whole genera.</title>
        <authorList>
            <person name="Goeker M."/>
        </authorList>
    </citation>
    <scope>NUCLEOTIDE SEQUENCE [LARGE SCALE GENOMIC DNA]</scope>
    <source>
        <strain evidence="1 2">DSM 29821</strain>
    </source>
</reference>
<sequence length="323" mass="35790">MKHPNKLPRVAGFASMRVIAPLTLLLVAIILPLTFNSCKKTDQKLPEVKTQETAAQKLLAVMRNYRKQPRNTLVQTGSKARSAHARTADADDVTYYIHFPTIPTAAQVNMYNNASTIQDIVDLRIQSRASVDYTQSPANAGYPVTFSMQGVKNSLQPLITASKDYLKSKGFTDQDIQDMITAKEGAEEDLIPFTTTLAQIEESPRPYMTYPEGYTFYNEHGYKVGHWTKMVNRFSGDTTWYIMGVVDEEYTDPYKAYTLADVGDCAMKAIGADILWALGTSSATTWTVATLRTAFGTAARKFLGPIGVAIAVGEFAWCLYSID</sequence>
<proteinExistence type="predicted"/>
<protein>
    <submittedName>
        <fullName evidence="1">Uncharacterized protein</fullName>
    </submittedName>
</protein>
<accession>A0A327VVV1</accession>
<organism evidence="1 2">
    <name type="scientific">Chitinophaga dinghuensis</name>
    <dbReference type="NCBI Taxonomy" id="1539050"/>
    <lineage>
        <taxon>Bacteria</taxon>
        <taxon>Pseudomonadati</taxon>
        <taxon>Bacteroidota</taxon>
        <taxon>Chitinophagia</taxon>
        <taxon>Chitinophagales</taxon>
        <taxon>Chitinophagaceae</taxon>
        <taxon>Chitinophaga</taxon>
    </lineage>
</organism>
<comment type="caution">
    <text evidence="1">The sequence shown here is derived from an EMBL/GenBank/DDBJ whole genome shotgun (WGS) entry which is preliminary data.</text>
</comment>
<evidence type="ECO:0000313" key="1">
    <source>
        <dbReference type="EMBL" id="RAJ78964.1"/>
    </source>
</evidence>
<dbReference type="EMBL" id="QLMA01000006">
    <property type="protein sequence ID" value="RAJ78964.1"/>
    <property type="molecule type" value="Genomic_DNA"/>
</dbReference>
<dbReference type="Proteomes" id="UP000249819">
    <property type="component" value="Unassembled WGS sequence"/>
</dbReference>